<reference evidence="1 2" key="1">
    <citation type="submission" date="2024-01" db="EMBL/GenBank/DDBJ databases">
        <title>A telomere-to-telomere, gap-free genome of sweet tea (Lithocarpus litseifolius).</title>
        <authorList>
            <person name="Zhou J."/>
        </authorList>
    </citation>
    <scope>NUCLEOTIDE SEQUENCE [LARGE SCALE GENOMIC DNA]</scope>
    <source>
        <strain evidence="1">Zhou-2022a</strain>
        <tissue evidence="1">Leaf</tissue>
    </source>
</reference>
<keyword evidence="2" id="KW-1185">Reference proteome</keyword>
<comment type="caution">
    <text evidence="1">The sequence shown here is derived from an EMBL/GenBank/DDBJ whole genome shotgun (WGS) entry which is preliminary data.</text>
</comment>
<dbReference type="EMBL" id="JAZDWU010000009">
    <property type="protein sequence ID" value="KAK9990782.1"/>
    <property type="molecule type" value="Genomic_DNA"/>
</dbReference>
<dbReference type="Gene3D" id="3.60.10.10">
    <property type="entry name" value="Endonuclease/exonuclease/phosphatase"/>
    <property type="match status" value="1"/>
</dbReference>
<evidence type="ECO:0000313" key="2">
    <source>
        <dbReference type="Proteomes" id="UP001459277"/>
    </source>
</evidence>
<dbReference type="AlphaFoldDB" id="A0AAW2C083"/>
<evidence type="ECO:0000313" key="1">
    <source>
        <dbReference type="EMBL" id="KAK9990782.1"/>
    </source>
</evidence>
<dbReference type="Proteomes" id="UP001459277">
    <property type="component" value="Unassembled WGS sequence"/>
</dbReference>
<proteinExistence type="predicted"/>
<accession>A0AAW2C083</accession>
<dbReference type="PANTHER" id="PTHR33710">
    <property type="entry name" value="BNAC02G09200D PROTEIN"/>
    <property type="match status" value="1"/>
</dbReference>
<protein>
    <submittedName>
        <fullName evidence="1">Uncharacterized protein</fullName>
    </submittedName>
</protein>
<gene>
    <name evidence="1" type="ORF">SO802_025767</name>
</gene>
<organism evidence="1 2">
    <name type="scientific">Lithocarpus litseifolius</name>
    <dbReference type="NCBI Taxonomy" id="425828"/>
    <lineage>
        <taxon>Eukaryota</taxon>
        <taxon>Viridiplantae</taxon>
        <taxon>Streptophyta</taxon>
        <taxon>Embryophyta</taxon>
        <taxon>Tracheophyta</taxon>
        <taxon>Spermatophyta</taxon>
        <taxon>Magnoliopsida</taxon>
        <taxon>eudicotyledons</taxon>
        <taxon>Gunneridae</taxon>
        <taxon>Pentapetalae</taxon>
        <taxon>rosids</taxon>
        <taxon>fabids</taxon>
        <taxon>Fagales</taxon>
        <taxon>Fagaceae</taxon>
        <taxon>Lithocarpus</taxon>
    </lineage>
</organism>
<name>A0AAW2C083_9ROSI</name>
<dbReference type="PANTHER" id="PTHR33710:SF62">
    <property type="entry name" value="DUF4283 DOMAIN PROTEIN"/>
    <property type="match status" value="1"/>
</dbReference>
<sequence length="226" mass="26538">MSWRITGFYGKPEEHLRHETWDLLKHLSTRTSTPWLCIGDYNKILSAEEKDGRLPKPMHFMREFRSTLLHCGLIDLGYTGNIFTWDNGREGDDYVQERLDRACATLTWRKQFPYSRVSHFPVSYSDHVPLILTTQVEQHHVRPRRIPRRFEEKWATHPNCEAIIQHAWTNMIPTGSPMFILFEKSQAMQDGTNGELLPKCYYLSVETNGELQSFIKTSTRYKTGPF</sequence>
<dbReference type="SUPFAM" id="SSF56219">
    <property type="entry name" value="DNase I-like"/>
    <property type="match status" value="1"/>
</dbReference>
<dbReference type="InterPro" id="IPR036691">
    <property type="entry name" value="Endo/exonu/phosph_ase_sf"/>
</dbReference>